<dbReference type="OrthoDB" id="536545at2759"/>
<keyword evidence="3" id="KW-0675">Receptor</keyword>
<dbReference type="GO" id="GO:0007602">
    <property type="term" value="P:phototransduction"/>
    <property type="evidence" value="ECO:0007669"/>
    <property type="project" value="UniProtKB-KW"/>
</dbReference>
<keyword evidence="13" id="KW-1185">Reference proteome</keyword>
<evidence type="ECO:0000256" key="3">
    <source>
        <dbReference type="ARBA" id="ARBA00022543"/>
    </source>
</evidence>
<dbReference type="PANTHER" id="PTHR28286:SF1">
    <property type="entry name" value="30 KDA HEAT SHOCK PROTEIN-RELATED"/>
    <property type="match status" value="1"/>
</dbReference>
<dbReference type="CDD" id="cd15239">
    <property type="entry name" value="7tm_YRO2_fungal-like"/>
    <property type="match status" value="1"/>
</dbReference>
<feature type="transmembrane region" description="Helical" evidence="11">
    <location>
        <begin position="196"/>
        <end position="216"/>
    </location>
</feature>
<name>A0A6A6NLL6_9PEZI</name>
<dbReference type="SMART" id="SM01021">
    <property type="entry name" value="Bac_rhodopsin"/>
    <property type="match status" value="1"/>
</dbReference>
<dbReference type="AlphaFoldDB" id="A0A6A6NLL6"/>
<evidence type="ECO:0000313" key="13">
    <source>
        <dbReference type="Proteomes" id="UP000799766"/>
    </source>
</evidence>
<feature type="transmembrane region" description="Helical" evidence="11">
    <location>
        <begin position="162"/>
        <end position="184"/>
    </location>
</feature>
<dbReference type="Pfam" id="PF01036">
    <property type="entry name" value="Bac_rhodopsin"/>
    <property type="match status" value="1"/>
</dbReference>
<feature type="transmembrane region" description="Helical" evidence="11">
    <location>
        <begin position="33"/>
        <end position="54"/>
    </location>
</feature>
<sequence>MYLVKRNDALEINGFMVNGERADIHQTVEASDWYWTVTAIMGLSTIAFWFLRWVKSFNRLYTSSMAVATLIAAVAYFSMASNLGWVPIDVEWHRSDDEVSGNTRQIFYVRYIMWFLTLPIILSDVLLLGAVPWTAIVTNVIVSWVWIVSILIGTLVSSTYKWGYYTFGVVSLLAIFCTLFIDGFKGAKAVGSDVNRTFLISAATIYIVWICYPVAYGVCEYGNVISPASESAFYGVLDVLTIPVLGGFLAFATRNIELSRLGLNHTVAGHTTEKGHTTGATNGTNGVTNGTTPATEPAQTA</sequence>
<feature type="region of interest" description="Disordered" evidence="10">
    <location>
        <begin position="270"/>
        <end position="301"/>
    </location>
</feature>
<comment type="similarity">
    <text evidence="2">Belongs to the archaeal/bacterial/fungal opsin family.</text>
</comment>
<feature type="transmembrane region" description="Helical" evidence="11">
    <location>
        <begin position="108"/>
        <end position="129"/>
    </location>
</feature>
<keyword evidence="5 11" id="KW-0812">Transmembrane</keyword>
<dbReference type="PANTHER" id="PTHR28286">
    <property type="match status" value="1"/>
</dbReference>
<keyword evidence="8" id="KW-0157">Chromophore</keyword>
<evidence type="ECO:0000313" key="12">
    <source>
        <dbReference type="EMBL" id="KAF2452576.1"/>
    </source>
</evidence>
<keyword evidence="6" id="KW-0681">Retinal protein</keyword>
<dbReference type="EMBL" id="MU001707">
    <property type="protein sequence ID" value="KAF2452576.1"/>
    <property type="molecule type" value="Genomic_DNA"/>
</dbReference>
<dbReference type="GO" id="GO:0005783">
    <property type="term" value="C:endoplasmic reticulum"/>
    <property type="evidence" value="ECO:0007669"/>
    <property type="project" value="TreeGrafter"/>
</dbReference>
<gene>
    <name evidence="12" type="ORF">BDY21DRAFT_157921</name>
</gene>
<proteinExistence type="inferred from homology"/>
<dbReference type="InterPro" id="IPR043476">
    <property type="entry name" value="Yro2-like_7TM"/>
</dbReference>
<evidence type="ECO:0000256" key="4">
    <source>
        <dbReference type="ARBA" id="ARBA00022606"/>
    </source>
</evidence>
<dbReference type="FunFam" id="1.20.1070.10:FF:000160">
    <property type="entry name" value="Related to Opsin-1"/>
    <property type="match status" value="1"/>
</dbReference>
<organism evidence="12 13">
    <name type="scientific">Lineolata rhizophorae</name>
    <dbReference type="NCBI Taxonomy" id="578093"/>
    <lineage>
        <taxon>Eukaryota</taxon>
        <taxon>Fungi</taxon>
        <taxon>Dikarya</taxon>
        <taxon>Ascomycota</taxon>
        <taxon>Pezizomycotina</taxon>
        <taxon>Dothideomycetes</taxon>
        <taxon>Dothideomycetes incertae sedis</taxon>
        <taxon>Lineolatales</taxon>
        <taxon>Lineolataceae</taxon>
        <taxon>Lineolata</taxon>
    </lineage>
</organism>
<accession>A0A6A6NLL6</accession>
<feature type="transmembrane region" description="Helical" evidence="11">
    <location>
        <begin position="231"/>
        <end position="252"/>
    </location>
</feature>
<evidence type="ECO:0000256" key="11">
    <source>
        <dbReference type="SAM" id="Phobius"/>
    </source>
</evidence>
<dbReference type="Gene3D" id="1.20.1070.10">
    <property type="entry name" value="Rhodopsin 7-helix transmembrane proteins"/>
    <property type="match status" value="1"/>
</dbReference>
<evidence type="ECO:0000256" key="8">
    <source>
        <dbReference type="ARBA" id="ARBA00022991"/>
    </source>
</evidence>
<evidence type="ECO:0000256" key="1">
    <source>
        <dbReference type="ARBA" id="ARBA00004141"/>
    </source>
</evidence>
<reference evidence="12" key="1">
    <citation type="journal article" date="2020" name="Stud. Mycol.">
        <title>101 Dothideomycetes genomes: a test case for predicting lifestyles and emergence of pathogens.</title>
        <authorList>
            <person name="Haridas S."/>
            <person name="Albert R."/>
            <person name="Binder M."/>
            <person name="Bloem J."/>
            <person name="Labutti K."/>
            <person name="Salamov A."/>
            <person name="Andreopoulos B."/>
            <person name="Baker S."/>
            <person name="Barry K."/>
            <person name="Bills G."/>
            <person name="Bluhm B."/>
            <person name="Cannon C."/>
            <person name="Castanera R."/>
            <person name="Culley D."/>
            <person name="Daum C."/>
            <person name="Ezra D."/>
            <person name="Gonzalez J."/>
            <person name="Henrissat B."/>
            <person name="Kuo A."/>
            <person name="Liang C."/>
            <person name="Lipzen A."/>
            <person name="Lutzoni F."/>
            <person name="Magnuson J."/>
            <person name="Mondo S."/>
            <person name="Nolan M."/>
            <person name="Ohm R."/>
            <person name="Pangilinan J."/>
            <person name="Park H.-J."/>
            <person name="Ramirez L."/>
            <person name="Alfaro M."/>
            <person name="Sun H."/>
            <person name="Tritt A."/>
            <person name="Yoshinaga Y."/>
            <person name="Zwiers L.-H."/>
            <person name="Turgeon B."/>
            <person name="Goodwin S."/>
            <person name="Spatafora J."/>
            <person name="Crous P."/>
            <person name="Grigoriev I."/>
        </authorList>
    </citation>
    <scope>NUCLEOTIDE SEQUENCE</scope>
    <source>
        <strain evidence="12">ATCC 16933</strain>
    </source>
</reference>
<dbReference type="GO" id="GO:0009881">
    <property type="term" value="F:photoreceptor activity"/>
    <property type="evidence" value="ECO:0007669"/>
    <property type="project" value="UniProtKB-KW"/>
</dbReference>
<keyword evidence="9 11" id="KW-0472">Membrane</keyword>
<keyword evidence="4" id="KW-0716">Sensory transduction</keyword>
<keyword evidence="3" id="KW-0600">Photoreceptor protein</keyword>
<evidence type="ECO:0000256" key="10">
    <source>
        <dbReference type="SAM" id="MobiDB-lite"/>
    </source>
</evidence>
<dbReference type="PRINTS" id="PR00251">
    <property type="entry name" value="BACTRLOPSIN"/>
</dbReference>
<feature type="transmembrane region" description="Helical" evidence="11">
    <location>
        <begin position="136"/>
        <end position="156"/>
    </location>
</feature>
<evidence type="ECO:0000256" key="7">
    <source>
        <dbReference type="ARBA" id="ARBA00022989"/>
    </source>
</evidence>
<dbReference type="SUPFAM" id="SSF81321">
    <property type="entry name" value="Family A G protein-coupled receptor-like"/>
    <property type="match status" value="1"/>
</dbReference>
<comment type="subcellular location">
    <subcellularLocation>
        <location evidence="1">Membrane</location>
        <topology evidence="1">Multi-pass membrane protein</topology>
    </subcellularLocation>
</comment>
<keyword evidence="7 11" id="KW-1133">Transmembrane helix</keyword>
<feature type="compositionally biased region" description="Low complexity" evidence="10">
    <location>
        <begin position="277"/>
        <end position="295"/>
    </location>
</feature>
<evidence type="ECO:0000256" key="2">
    <source>
        <dbReference type="ARBA" id="ARBA00008130"/>
    </source>
</evidence>
<evidence type="ECO:0000256" key="9">
    <source>
        <dbReference type="ARBA" id="ARBA00023136"/>
    </source>
</evidence>
<dbReference type="Proteomes" id="UP000799766">
    <property type="component" value="Unassembled WGS sequence"/>
</dbReference>
<protein>
    <recommendedName>
        <fullName evidence="14">Heat shock protein 30</fullName>
    </recommendedName>
</protein>
<dbReference type="InterPro" id="IPR001425">
    <property type="entry name" value="Arc/bac/fun_rhodopsins"/>
</dbReference>
<evidence type="ECO:0008006" key="14">
    <source>
        <dbReference type="Google" id="ProtNLM"/>
    </source>
</evidence>
<evidence type="ECO:0000256" key="6">
    <source>
        <dbReference type="ARBA" id="ARBA00022925"/>
    </source>
</evidence>
<evidence type="ECO:0000256" key="5">
    <source>
        <dbReference type="ARBA" id="ARBA00022692"/>
    </source>
</evidence>
<feature type="transmembrane region" description="Helical" evidence="11">
    <location>
        <begin position="66"/>
        <end position="88"/>
    </location>
</feature>
<dbReference type="GO" id="GO:0005886">
    <property type="term" value="C:plasma membrane"/>
    <property type="evidence" value="ECO:0007669"/>
    <property type="project" value="TreeGrafter"/>
</dbReference>